<keyword evidence="1 2" id="KW-0238">DNA-binding</keyword>
<dbReference type="SUPFAM" id="SSF82607">
    <property type="entry name" value="YbaB-like"/>
    <property type="match status" value="1"/>
</dbReference>
<dbReference type="Pfam" id="PF02575">
    <property type="entry name" value="YbaB_DNA_bd"/>
    <property type="match status" value="1"/>
</dbReference>
<evidence type="ECO:0000256" key="2">
    <source>
        <dbReference type="HAMAP-Rule" id="MF_00274"/>
    </source>
</evidence>
<keyword evidence="2" id="KW-0963">Cytoplasm</keyword>
<dbReference type="InterPro" id="IPR036894">
    <property type="entry name" value="YbaB-like_sf"/>
</dbReference>
<evidence type="ECO:0000256" key="1">
    <source>
        <dbReference type="ARBA" id="ARBA00023125"/>
    </source>
</evidence>
<dbReference type="RefSeq" id="WP_205457678.1">
    <property type="nucleotide sequence ID" value="NZ_JAFHKK010000001.1"/>
</dbReference>
<comment type="similarity">
    <text evidence="2">Belongs to the YbaB/EbfC family.</text>
</comment>
<dbReference type="NCBIfam" id="TIGR00103">
    <property type="entry name" value="DNA_YbaB_EbfC"/>
    <property type="match status" value="1"/>
</dbReference>
<name>A0ABS2WNP8_9BACT</name>
<dbReference type="PIRSF" id="PIRSF004555">
    <property type="entry name" value="UCP004555"/>
    <property type="match status" value="1"/>
</dbReference>
<evidence type="ECO:0000313" key="3">
    <source>
        <dbReference type="EMBL" id="MBN2963243.1"/>
    </source>
</evidence>
<keyword evidence="4" id="KW-1185">Reference proteome</keyword>
<reference evidence="3 4" key="3">
    <citation type="submission" date="2021-02" db="EMBL/GenBank/DDBJ databases">
        <authorList>
            <person name="Merkel A.Y."/>
        </authorList>
    </citation>
    <scope>NUCLEOTIDE SEQUENCE [LARGE SCALE GENOMIC DNA]</scope>
    <source>
        <strain evidence="3 4">T05b</strain>
    </source>
</reference>
<organism evidence="3 4">
    <name type="scientific">Sulfurospirillum tamanense</name>
    <dbReference type="NCBI Taxonomy" id="2813362"/>
    <lineage>
        <taxon>Bacteria</taxon>
        <taxon>Pseudomonadati</taxon>
        <taxon>Campylobacterota</taxon>
        <taxon>Epsilonproteobacteria</taxon>
        <taxon>Campylobacterales</taxon>
        <taxon>Sulfurospirillaceae</taxon>
        <taxon>Sulfurospirillum</taxon>
    </lineage>
</organism>
<dbReference type="InterPro" id="IPR004401">
    <property type="entry name" value="YbaB/EbfC"/>
</dbReference>
<gene>
    <name evidence="3" type="ORF">JWV37_00480</name>
</gene>
<protein>
    <recommendedName>
        <fullName evidence="2">Nucleoid-associated protein JWV37_00480</fullName>
    </recommendedName>
</protein>
<evidence type="ECO:0000313" key="4">
    <source>
        <dbReference type="Proteomes" id="UP000703590"/>
    </source>
</evidence>
<dbReference type="Gene3D" id="3.30.1310.10">
    <property type="entry name" value="Nucleoid-associated protein YbaB-like domain"/>
    <property type="match status" value="1"/>
</dbReference>
<dbReference type="EMBL" id="JAFHKK010000001">
    <property type="protein sequence ID" value="MBN2963243.1"/>
    <property type="molecule type" value="Genomic_DNA"/>
</dbReference>
<comment type="subcellular location">
    <subcellularLocation>
        <location evidence="2">Cytoplasm</location>
        <location evidence="2">Nucleoid</location>
    </subcellularLocation>
</comment>
<sequence>MFDNLDFSKMGAMFEEAQKHAKTMEEEAANKEFTAKSGGGMVKVTMNGKGQVVDIHIDPSLLEDKESLQILLISSINDASAMVEENKKLAATQMLSRLGGFGHQN</sequence>
<accession>A0ABS2WNP8</accession>
<comment type="function">
    <text evidence="2">Binds to DNA and alters its conformation. May be involved in regulation of gene expression, nucleoid organization and DNA protection.</text>
</comment>
<reference evidence="3 4" key="2">
    <citation type="submission" date="2021-02" db="EMBL/GenBank/DDBJ databases">
        <title>Sulfurospirillum tamanensis sp. nov.</title>
        <authorList>
            <person name="Frolova A."/>
            <person name="Merkel A."/>
            <person name="Slobodkin A."/>
        </authorList>
    </citation>
    <scope>NUCLEOTIDE SEQUENCE [LARGE SCALE GENOMIC DNA]</scope>
    <source>
        <strain evidence="3 4">T05b</strain>
    </source>
</reference>
<dbReference type="PANTHER" id="PTHR33449">
    <property type="entry name" value="NUCLEOID-ASSOCIATED PROTEIN YBAB"/>
    <property type="match status" value="1"/>
</dbReference>
<comment type="subunit">
    <text evidence="2">Homodimer.</text>
</comment>
<dbReference type="HAMAP" id="MF_00274">
    <property type="entry name" value="DNA_YbaB_EbfC"/>
    <property type="match status" value="1"/>
</dbReference>
<dbReference type="Proteomes" id="UP000703590">
    <property type="component" value="Unassembled WGS sequence"/>
</dbReference>
<comment type="caution">
    <text evidence="3">The sequence shown here is derived from an EMBL/GenBank/DDBJ whole genome shotgun (WGS) entry which is preliminary data.</text>
</comment>
<reference evidence="4" key="1">
    <citation type="submission" date="2021-02" db="EMBL/GenBank/DDBJ databases">
        <title>Sulfurospirillum tamanensis sp. nov.</title>
        <authorList>
            <person name="Merkel A.Y."/>
        </authorList>
    </citation>
    <scope>NUCLEOTIDE SEQUENCE [LARGE SCALE GENOMIC DNA]</scope>
    <source>
        <strain evidence="4">T05b</strain>
    </source>
</reference>
<proteinExistence type="inferred from homology"/>
<dbReference type="PANTHER" id="PTHR33449:SF1">
    <property type="entry name" value="NUCLEOID-ASSOCIATED PROTEIN YBAB"/>
    <property type="match status" value="1"/>
</dbReference>